<evidence type="ECO:0000313" key="3">
    <source>
        <dbReference type="EMBL" id="GAU50935.1"/>
    </source>
</evidence>
<feature type="region of interest" description="Disordered" evidence="1">
    <location>
        <begin position="312"/>
        <end position="389"/>
    </location>
</feature>
<sequence>MKIGSLQLYGIPLHAWNMDFFKLCVRDCGRFLRVDEGTLERDMFDYARVLVATSSVEVLNSTTNILVDEVLVEIKLLEEWGSNLGEDACLAEEEDKQDQMSEHADEIASVEDDLHVNPDKSLGDAGIKEFCGGTQVEPSVRREDTNHAPINNVTETNVLSRSVEMGKSRRRHSSCHPSKGGSVMSGLWSLEWFHEHIHSGAGIIFSPKKQTSKHENQPKVADRESKRKKFGGVLCHTMQTLKKVARLPGKERREVLKILKKEVRKRSGRSRTNKSVTGVQQKSSGSVDSSMASINKDWENWVVMHGDEKVAVEDVREEQNPSYKIQKQNGGRLQPPKLASSDQHQQKRFRKQNAARLQRPRLATGDQEKRVGSKSSFTRVSKPSSLSKRGRGLKKVDVSVVGEEAKATGEVERGRVLRGVLGVHYEDHIVECERTGWAGEKEGVPGYSFRPSVGASGGILVMWDTEEVEVWSTVSHPHILIIHGRFIRAQEEFFLFNVYAPCENNAKLELWDRLTGRLLQLGRQKVCICGNFNAVRSDAERRYVNFHKSMLIGVNVDESWLAESATVLGCSVGRVPFMYFGLPIGGDPSRVSFWEPVVNRIQSRLTIWKSRFLSFDGRLVLLKSVLTSLPVYALSFFKALSGKWCWQMLVDKYGLWYRTLAAWMSTVAEMIALGWGGGCETWLWQRQLWAWEEEMVEECRALLADVELKDNITYYWVWRPDPSAGYSVRGAYDLLTSRGAQVVTATTDLIWHKQVPLKVSMAAWLLLRNRLPTKDNLVRRHIIPQGAHLCVAECGVSETAQHLFLSCPAFAPLWDLVRSWVGISAVDPSQLHDHFVQFTHSTGSLLTRRSFLQLLWLCTIWVLWHERNSRIFKTKEIAVHQMLDKVKAHALWWMKAYNVNLGLNSHMWWSSPFVCLGIG</sequence>
<feature type="compositionally biased region" description="Basic and acidic residues" evidence="1">
    <location>
        <begin position="212"/>
        <end position="225"/>
    </location>
</feature>
<feature type="compositionally biased region" description="Polar residues" evidence="1">
    <location>
        <begin position="320"/>
        <end position="331"/>
    </location>
</feature>
<dbReference type="OrthoDB" id="413541at2759"/>
<protein>
    <recommendedName>
        <fullName evidence="2">Reverse transcriptase zinc-binding domain-containing protein</fullName>
    </recommendedName>
</protein>
<name>A0A2Z6PK27_TRISU</name>
<evidence type="ECO:0000259" key="2">
    <source>
        <dbReference type="Pfam" id="PF13966"/>
    </source>
</evidence>
<dbReference type="Gene3D" id="3.60.10.10">
    <property type="entry name" value="Endonuclease/exonuclease/phosphatase"/>
    <property type="match status" value="1"/>
</dbReference>
<feature type="region of interest" description="Disordered" evidence="1">
    <location>
        <begin position="204"/>
        <end position="229"/>
    </location>
</feature>
<organism evidence="3 4">
    <name type="scientific">Trifolium subterraneum</name>
    <name type="common">Subterranean clover</name>
    <dbReference type="NCBI Taxonomy" id="3900"/>
    <lineage>
        <taxon>Eukaryota</taxon>
        <taxon>Viridiplantae</taxon>
        <taxon>Streptophyta</taxon>
        <taxon>Embryophyta</taxon>
        <taxon>Tracheophyta</taxon>
        <taxon>Spermatophyta</taxon>
        <taxon>Magnoliopsida</taxon>
        <taxon>eudicotyledons</taxon>
        <taxon>Gunneridae</taxon>
        <taxon>Pentapetalae</taxon>
        <taxon>rosids</taxon>
        <taxon>fabids</taxon>
        <taxon>Fabales</taxon>
        <taxon>Fabaceae</taxon>
        <taxon>Papilionoideae</taxon>
        <taxon>50 kb inversion clade</taxon>
        <taxon>NPAAA clade</taxon>
        <taxon>Hologalegina</taxon>
        <taxon>IRL clade</taxon>
        <taxon>Trifolieae</taxon>
        <taxon>Trifolium</taxon>
    </lineage>
</organism>
<evidence type="ECO:0000256" key="1">
    <source>
        <dbReference type="SAM" id="MobiDB-lite"/>
    </source>
</evidence>
<keyword evidence="4" id="KW-1185">Reference proteome</keyword>
<dbReference type="Pfam" id="PF13966">
    <property type="entry name" value="zf-RVT"/>
    <property type="match status" value="1"/>
</dbReference>
<feature type="compositionally biased region" description="Basic residues" evidence="1">
    <location>
        <begin position="262"/>
        <end position="272"/>
    </location>
</feature>
<dbReference type="EMBL" id="DF974917">
    <property type="protein sequence ID" value="GAU50935.1"/>
    <property type="molecule type" value="Genomic_DNA"/>
</dbReference>
<feature type="compositionally biased region" description="Polar residues" evidence="1">
    <location>
        <begin position="373"/>
        <end position="387"/>
    </location>
</feature>
<evidence type="ECO:0000313" key="4">
    <source>
        <dbReference type="Proteomes" id="UP000242715"/>
    </source>
</evidence>
<dbReference type="SUPFAM" id="SSF56219">
    <property type="entry name" value="DNase I-like"/>
    <property type="match status" value="1"/>
</dbReference>
<feature type="region of interest" description="Disordered" evidence="1">
    <location>
        <begin position="260"/>
        <end position="291"/>
    </location>
</feature>
<dbReference type="AlphaFoldDB" id="A0A2Z6PK27"/>
<proteinExistence type="predicted"/>
<dbReference type="PANTHER" id="PTHR33116">
    <property type="entry name" value="REVERSE TRANSCRIPTASE ZINC-BINDING DOMAIN-CONTAINING PROTEIN-RELATED-RELATED"/>
    <property type="match status" value="1"/>
</dbReference>
<dbReference type="PANTHER" id="PTHR33116:SF78">
    <property type="entry name" value="OS12G0587133 PROTEIN"/>
    <property type="match status" value="1"/>
</dbReference>
<dbReference type="Proteomes" id="UP000242715">
    <property type="component" value="Unassembled WGS sequence"/>
</dbReference>
<accession>A0A2Z6PK27</accession>
<feature type="compositionally biased region" description="Polar residues" evidence="1">
    <location>
        <begin position="273"/>
        <end position="291"/>
    </location>
</feature>
<dbReference type="InterPro" id="IPR026960">
    <property type="entry name" value="RVT-Znf"/>
</dbReference>
<gene>
    <name evidence="3" type="ORF">TSUD_411320</name>
</gene>
<dbReference type="InterPro" id="IPR036691">
    <property type="entry name" value="Endo/exonu/phosph_ase_sf"/>
</dbReference>
<reference evidence="4" key="1">
    <citation type="journal article" date="2017" name="Front. Plant Sci.">
        <title>Climate Clever Clovers: New Paradigm to Reduce the Environmental Footprint of Ruminants by Breeding Low Methanogenic Forages Utilizing Haplotype Variation.</title>
        <authorList>
            <person name="Kaur P."/>
            <person name="Appels R."/>
            <person name="Bayer P.E."/>
            <person name="Keeble-Gagnere G."/>
            <person name="Wang J."/>
            <person name="Hirakawa H."/>
            <person name="Shirasawa K."/>
            <person name="Vercoe P."/>
            <person name="Stefanova K."/>
            <person name="Durmic Z."/>
            <person name="Nichols P."/>
            <person name="Revell C."/>
            <person name="Isobe S.N."/>
            <person name="Edwards D."/>
            <person name="Erskine W."/>
        </authorList>
    </citation>
    <scope>NUCLEOTIDE SEQUENCE [LARGE SCALE GENOMIC DNA]</scope>
    <source>
        <strain evidence="4">cv. Daliak</strain>
    </source>
</reference>
<feature type="domain" description="Reverse transcriptase zinc-binding" evidence="2">
    <location>
        <begin position="726"/>
        <end position="814"/>
    </location>
</feature>